<dbReference type="OrthoDB" id="396886at2759"/>
<dbReference type="Pfam" id="PF04547">
    <property type="entry name" value="Anoctamin"/>
    <property type="match status" value="1"/>
</dbReference>
<protein>
    <submittedName>
        <fullName evidence="7">Calcium-activated chloride channel protein</fullName>
    </submittedName>
</protein>
<evidence type="ECO:0000313" key="7">
    <source>
        <dbReference type="EMBL" id="EZG43226.1"/>
    </source>
</evidence>
<dbReference type="PANTHER" id="PTHR12308:SF73">
    <property type="entry name" value="ANOCTAMIN"/>
    <property type="match status" value="1"/>
</dbReference>
<gene>
    <name evidence="7" type="ORF">GNI_181550</name>
</gene>
<proteinExistence type="predicted"/>
<keyword evidence="4 5" id="KW-0472">Membrane</keyword>
<feature type="transmembrane region" description="Helical" evidence="5">
    <location>
        <begin position="307"/>
        <end position="330"/>
    </location>
</feature>
<evidence type="ECO:0000259" key="6">
    <source>
        <dbReference type="Pfam" id="PF04547"/>
    </source>
</evidence>
<comment type="subcellular location">
    <subcellularLocation>
        <location evidence="1">Membrane</location>
        <topology evidence="1">Multi-pass membrane protein</topology>
    </subcellularLocation>
</comment>
<dbReference type="InterPro" id="IPR007632">
    <property type="entry name" value="Anoctamin"/>
</dbReference>
<comment type="caution">
    <text evidence="7">The sequence shown here is derived from an EMBL/GenBank/DDBJ whole genome shotgun (WGS) entry which is preliminary data.</text>
</comment>
<dbReference type="InterPro" id="IPR049452">
    <property type="entry name" value="Anoctamin_TM"/>
</dbReference>
<dbReference type="RefSeq" id="XP_011133516.1">
    <property type="nucleotide sequence ID" value="XM_011135214.1"/>
</dbReference>
<evidence type="ECO:0000256" key="2">
    <source>
        <dbReference type="ARBA" id="ARBA00022692"/>
    </source>
</evidence>
<evidence type="ECO:0000256" key="1">
    <source>
        <dbReference type="ARBA" id="ARBA00004141"/>
    </source>
</evidence>
<name>A0A023AWV1_GRENI</name>
<dbReference type="GO" id="GO:0005254">
    <property type="term" value="F:chloride channel activity"/>
    <property type="evidence" value="ECO:0007669"/>
    <property type="project" value="TreeGrafter"/>
</dbReference>
<evidence type="ECO:0000256" key="5">
    <source>
        <dbReference type="SAM" id="Phobius"/>
    </source>
</evidence>
<evidence type="ECO:0000256" key="4">
    <source>
        <dbReference type="ARBA" id="ARBA00023136"/>
    </source>
</evidence>
<dbReference type="Proteomes" id="UP000019763">
    <property type="component" value="Unassembled WGS sequence"/>
</dbReference>
<keyword evidence="3 5" id="KW-1133">Transmembrane helix</keyword>
<dbReference type="GO" id="GO:0032541">
    <property type="term" value="C:cortical endoplasmic reticulum"/>
    <property type="evidence" value="ECO:0007669"/>
    <property type="project" value="TreeGrafter"/>
</dbReference>
<accession>A0A023AWV1</accession>
<feature type="transmembrane region" description="Helical" evidence="5">
    <location>
        <begin position="481"/>
        <end position="503"/>
    </location>
</feature>
<keyword evidence="8" id="KW-1185">Reference proteome</keyword>
<feature type="transmembrane region" description="Helical" evidence="5">
    <location>
        <begin position="420"/>
        <end position="441"/>
    </location>
</feature>
<feature type="transmembrane region" description="Helical" evidence="5">
    <location>
        <begin position="631"/>
        <end position="654"/>
    </location>
</feature>
<evidence type="ECO:0000256" key="3">
    <source>
        <dbReference type="ARBA" id="ARBA00022989"/>
    </source>
</evidence>
<keyword evidence="2 5" id="KW-0812">Transmembrane</keyword>
<dbReference type="VEuPathDB" id="CryptoDB:GNI_181550"/>
<evidence type="ECO:0000313" key="8">
    <source>
        <dbReference type="Proteomes" id="UP000019763"/>
    </source>
</evidence>
<dbReference type="EMBL" id="AFNH02001372">
    <property type="protein sequence ID" value="EZG43226.1"/>
    <property type="molecule type" value="Genomic_DNA"/>
</dbReference>
<sequence length="769" mass="89422">MLPDSALEDAERRAASWTGDRRGFEVTHSNSRRRDIHEEGEIPRLVLSEYEDYDMCVVFNRTVSQPNKLMTREEVLEELKSVCRARVGKDLREINGSFTFHPVFQEKTVSGMTRQAFHELLQKMFKRVLDHLGAFYREEEGCDKNGNKFISIRLGEGGCHLISDNLRYPLQLSRDVASYRQFRADADFYPPRLPFEPSIEKYGDRLIWNRYDRLSRTVKLTNELYEHPETSLFRSADRLRLLKWGIYEFLNLDLLCDKKYVKTYYCLKQPAIERSLRTSWASFRKAFQFQQPLNDIRNYYGEEIALYYAWMGYYCTMSIIPAIVGLIVGILGVTYNSNMSFNNSLVNKSRLVYCVFIGIWNVLFFAFWQRREKLLSLRWGVDSILDSTVEENPNFKPSEFRVDPSNPSHFVRWFNPHRRYFRILLTSVVMVVSILGLTLFVNEDMLDAIAKITEKSGSENYWGVEDWVRYLVPSRHVAEHAAIVVMATTLLLKAYNIVFKSMIVKNLGHFENHQHLHELTSSINLKLFVLRIVGYFSVLFYLAFFKEYYNPCEETSDGRCLPRLSKQLLNFYYVDLAMIVMEIGQPSIKFYLNKFLNKPVDMPRYQMESYLDEYSGTSGISGEYLEKIVQYSYTGLFSMACPFLPLLGLLINLIELRSDALKLTAVYRRPFPRNATTGLGLWDEIQRSMTFLGILSNVMLCMFATVGHGNPMSEKLTGSLILLLIGVGLKDLIEYKLPAEGEEYRLLKARMQLTNHEALWGKARVSKTG</sequence>
<dbReference type="GeneID" id="22916088"/>
<feature type="domain" description="Anoctamin transmembrane" evidence="6">
    <location>
        <begin position="296"/>
        <end position="745"/>
    </location>
</feature>
<organism evidence="7 8">
    <name type="scientific">Gregarina niphandrodes</name>
    <name type="common">Septate eugregarine</name>
    <dbReference type="NCBI Taxonomy" id="110365"/>
    <lineage>
        <taxon>Eukaryota</taxon>
        <taxon>Sar</taxon>
        <taxon>Alveolata</taxon>
        <taxon>Apicomplexa</taxon>
        <taxon>Conoidasida</taxon>
        <taxon>Gregarinasina</taxon>
        <taxon>Eugregarinorida</taxon>
        <taxon>Gregarinidae</taxon>
        <taxon>Gregarina</taxon>
    </lineage>
</organism>
<feature type="transmembrane region" description="Helical" evidence="5">
    <location>
        <begin position="350"/>
        <end position="368"/>
    </location>
</feature>
<dbReference type="OMA" id="ISANIAC"/>
<dbReference type="AlphaFoldDB" id="A0A023AWV1"/>
<dbReference type="eggNOG" id="KOG2514">
    <property type="taxonomic scope" value="Eukaryota"/>
</dbReference>
<dbReference type="PANTHER" id="PTHR12308">
    <property type="entry name" value="ANOCTAMIN"/>
    <property type="match status" value="1"/>
</dbReference>
<dbReference type="GO" id="GO:0016020">
    <property type="term" value="C:membrane"/>
    <property type="evidence" value="ECO:0007669"/>
    <property type="project" value="UniProtKB-SubCell"/>
</dbReference>
<reference evidence="7" key="1">
    <citation type="submission" date="2013-12" db="EMBL/GenBank/DDBJ databases">
        <authorList>
            <person name="Omoto C.K."/>
            <person name="Sibley D."/>
            <person name="Venepally P."/>
            <person name="Hadjithomas M."/>
            <person name="Karamycheva S."/>
            <person name="Brunk B."/>
            <person name="Roos D."/>
            <person name="Caler E."/>
            <person name="Lorenzi H."/>
        </authorList>
    </citation>
    <scope>NUCLEOTIDE SEQUENCE</scope>
</reference>
<feature type="transmembrane region" description="Helical" evidence="5">
    <location>
        <begin position="523"/>
        <end position="544"/>
    </location>
</feature>